<organism evidence="2">
    <name type="scientific">Salmonella enterica subsp. enterica serovar Typhi str. CT18</name>
    <dbReference type="NCBI Taxonomy" id="220341"/>
    <lineage>
        <taxon>Bacteria</taxon>
        <taxon>Pseudomonadati</taxon>
        <taxon>Pseudomonadota</taxon>
        <taxon>Gammaproteobacteria</taxon>
        <taxon>Enterobacterales</taxon>
        <taxon>Enterobacteriaceae</taxon>
        <taxon>Salmonella</taxon>
    </lineage>
</organism>
<proteinExistence type="predicted"/>
<gene>
    <name evidence="2" type="ORF">G1V60_17325</name>
</gene>
<keyword evidence="1" id="KW-0175">Coiled coil</keyword>
<reference evidence="2" key="1">
    <citation type="journal article" date="2018" name="Genome Biol.">
        <title>SKESA: strategic k-mer extension for scrupulous assemblies.</title>
        <authorList>
            <person name="Souvorov A."/>
            <person name="Agarwala R."/>
            <person name="Lipman D.J."/>
        </authorList>
    </citation>
    <scope>NUCLEOTIDE SEQUENCE</scope>
    <source>
        <strain evidence="2">CT18</strain>
    </source>
</reference>
<evidence type="ECO:0000256" key="1">
    <source>
        <dbReference type="SAM" id="Coils"/>
    </source>
</evidence>
<name>A0A718F458_SALTI</name>
<dbReference type="EMBL" id="DAAPHU010000019">
    <property type="protein sequence ID" value="HAD6328306.1"/>
    <property type="molecule type" value="Genomic_DNA"/>
</dbReference>
<comment type="caution">
    <text evidence="2">The sequence shown here is derived from an EMBL/GenBank/DDBJ whole genome shotgun (WGS) entry which is preliminary data.</text>
</comment>
<sequence>MSIRDEHEAIVDRKPCAYDLHFTDEGDEYAHMKPYHKIIAKLADEEAKKERLRKIVPANNLEFINPEPLEMTDVCKTEALIALERKYYPLLKEQRIKLDNAYDVVKNFEETQKPSEYDIEYELKTNPFIYYEGNYNNGFGTARENVPKVLQSIPDGFRLMDVRQASRGTGSYILMTNKTDEEILQLAEANLTKHYSDKLNKLKQKLKKELDSMKAIISEYESQKKIAMQADIEQLTKISQKYSKAL</sequence>
<protein>
    <submittedName>
        <fullName evidence="2">Uncharacterized protein</fullName>
    </submittedName>
</protein>
<evidence type="ECO:0000313" key="2">
    <source>
        <dbReference type="EMBL" id="HAD6328306.1"/>
    </source>
</evidence>
<accession>A0A718F458</accession>
<dbReference type="AlphaFoldDB" id="A0A718F458"/>
<reference evidence="2" key="2">
    <citation type="submission" date="2019-01" db="EMBL/GenBank/DDBJ databases">
        <authorList>
            <consortium name="NCBI Pathogen Detection Project"/>
        </authorList>
    </citation>
    <scope>NUCLEOTIDE SEQUENCE</scope>
    <source>
        <strain evidence="2">CT18</strain>
    </source>
</reference>
<feature type="coiled-coil region" evidence="1">
    <location>
        <begin position="196"/>
        <end position="223"/>
    </location>
</feature>